<reference evidence="8" key="2">
    <citation type="submission" date="2011-01" db="EMBL/GenBank/DDBJ databases">
        <title>The complete genome of Deinococcus maricopensis DSM 21211.</title>
        <authorList>
            <consortium name="US DOE Joint Genome Institute (JGI-PGF)"/>
            <person name="Lucas S."/>
            <person name="Copeland A."/>
            <person name="Lapidus A."/>
            <person name="Goodwin L."/>
            <person name="Pitluck S."/>
            <person name="Kyrpides N."/>
            <person name="Mavromatis K."/>
            <person name="Pagani I."/>
            <person name="Ivanova N."/>
            <person name="Ovchinnikova G."/>
            <person name="Zeytun A."/>
            <person name="Detter J.C."/>
            <person name="Han C."/>
            <person name="Land M."/>
            <person name="Hauser L."/>
            <person name="Markowitz V."/>
            <person name="Cheng J.-F."/>
            <person name="Hugenholtz P."/>
            <person name="Woyke T."/>
            <person name="Wu D."/>
            <person name="Pukall R."/>
            <person name="Gehrich-Schroeter G."/>
            <person name="Brambilla E."/>
            <person name="Klenk H.-P."/>
            <person name="Eisen J.A."/>
        </authorList>
    </citation>
    <scope>NUCLEOTIDE SEQUENCE [LARGE SCALE GENOMIC DNA]</scope>
    <source>
        <strain evidence="8">DSM 21211 / LMG 22137 / NRRL B-23946 / LB-34</strain>
    </source>
</reference>
<dbReference type="SUPFAM" id="SSF52440">
    <property type="entry name" value="PreATP-grasp domain"/>
    <property type="match status" value="1"/>
</dbReference>
<evidence type="ECO:0000256" key="2">
    <source>
        <dbReference type="ARBA" id="ARBA00022723"/>
    </source>
</evidence>
<reference evidence="7 8" key="1">
    <citation type="journal article" date="2011" name="Stand. Genomic Sci.">
        <title>Complete genome sequence of Deinococcus maricopensis type strain (LB-34).</title>
        <authorList>
            <person name="Pukall R."/>
            <person name="Zeytun A."/>
            <person name="Lucas S."/>
            <person name="Lapidus A."/>
            <person name="Hammon N."/>
            <person name="Deshpande S."/>
            <person name="Nolan M."/>
            <person name="Cheng J.F."/>
            <person name="Pitluck S."/>
            <person name="Liolios K."/>
            <person name="Pagani I."/>
            <person name="Mikhailova N."/>
            <person name="Ivanova N."/>
            <person name="Mavromatis K."/>
            <person name="Pati A."/>
            <person name="Tapia R."/>
            <person name="Han C."/>
            <person name="Goodwin L."/>
            <person name="Chen A."/>
            <person name="Palaniappan K."/>
            <person name="Land M."/>
            <person name="Hauser L."/>
            <person name="Chang Y.J."/>
            <person name="Jeffries C.D."/>
            <person name="Brambilla E.M."/>
            <person name="Rohde M."/>
            <person name="Goker M."/>
            <person name="Detter J.C."/>
            <person name="Woyke T."/>
            <person name="Bristow J."/>
            <person name="Eisen J.A."/>
            <person name="Markowitz V."/>
            <person name="Hugenholtz P."/>
            <person name="Kyrpides N.C."/>
            <person name="Klenk H.P."/>
        </authorList>
    </citation>
    <scope>NUCLEOTIDE SEQUENCE [LARGE SCALE GENOMIC DNA]</scope>
    <source>
        <strain evidence="8">DSM 21211 / LMG 22137 / NRRL B-23946 / LB-34</strain>
    </source>
</reference>
<evidence type="ECO:0000256" key="4">
    <source>
        <dbReference type="ARBA" id="ARBA00022840"/>
    </source>
</evidence>
<dbReference type="GO" id="GO:0016874">
    <property type="term" value="F:ligase activity"/>
    <property type="evidence" value="ECO:0007669"/>
    <property type="project" value="UniProtKB-KW"/>
</dbReference>
<evidence type="ECO:0000256" key="5">
    <source>
        <dbReference type="ARBA" id="ARBA00022842"/>
    </source>
</evidence>
<dbReference type="AlphaFoldDB" id="E8UAI1"/>
<keyword evidence="5" id="KW-0460">Magnesium</keyword>
<dbReference type="Gene3D" id="3.30.1490.330">
    <property type="match status" value="1"/>
</dbReference>
<dbReference type="HOGENOM" id="CLU_059175_0_0_0"/>
<dbReference type="Pfam" id="PF03738">
    <property type="entry name" value="GSP_synth"/>
    <property type="match status" value="1"/>
</dbReference>
<keyword evidence="1" id="KW-0436">Ligase</keyword>
<feature type="domain" description="Glutathionylspermidine synthase pre-ATP-grasp-like" evidence="6">
    <location>
        <begin position="12"/>
        <end position="386"/>
    </location>
</feature>
<evidence type="ECO:0000259" key="6">
    <source>
        <dbReference type="Pfam" id="PF03738"/>
    </source>
</evidence>
<evidence type="ECO:0000256" key="1">
    <source>
        <dbReference type="ARBA" id="ARBA00022598"/>
    </source>
</evidence>
<dbReference type="EMBL" id="CP002454">
    <property type="protein sequence ID" value="ADV68070.1"/>
    <property type="molecule type" value="Genomic_DNA"/>
</dbReference>
<dbReference type="GO" id="GO:0046872">
    <property type="term" value="F:metal ion binding"/>
    <property type="evidence" value="ECO:0007669"/>
    <property type="project" value="UniProtKB-KW"/>
</dbReference>
<sequence length="388" mass="43425">MQRLTLPERPDWPARLERVGMDWYAATPEHPVPYWAEDACYAFTPAEITRIQADAARLARAVLDATDHAIERGLLGALGLPEFLHGAVRDSWERDDPTVYMRLDLALDADGQVHLLEVNGQTPTSLVEAAVCQWHWLEDRQARGELPGATQWNTVHEALLEQWGHLRSARGVQHVHFAAAHGAHEDFATVQYLRDLATQADLSTSYLDVEDVGASPDRAFLLDRQERDMTHLMWLWPFEFAWEEAFAPHLARTHTRFVEPLWKAVTSSKGLLAVLSDLYAGTRGILHASLHVGDVDGPVVRKPLFSREGQNVTITGMHAQETHGAYADLRVIEQAYVELPTFTAQDGPRYPILGVWVAGDEVCGLGVREGRSRVTDNRASFVPHVVHP</sequence>
<name>E8UAI1_DEIML</name>
<protein>
    <submittedName>
        <fullName evidence="7">Glutathionylspermidine synthase</fullName>
    </submittedName>
</protein>
<evidence type="ECO:0000313" key="7">
    <source>
        <dbReference type="EMBL" id="ADV68070.1"/>
    </source>
</evidence>
<dbReference type="RefSeq" id="WP_013557575.1">
    <property type="nucleotide sequence ID" value="NC_014958.1"/>
</dbReference>
<evidence type="ECO:0000256" key="3">
    <source>
        <dbReference type="ARBA" id="ARBA00022741"/>
    </source>
</evidence>
<keyword evidence="3" id="KW-0547">Nucleotide-binding</keyword>
<keyword evidence="8" id="KW-1185">Reference proteome</keyword>
<dbReference type="OrthoDB" id="9765517at2"/>
<dbReference type="InterPro" id="IPR016185">
    <property type="entry name" value="PreATP-grasp_dom_sf"/>
</dbReference>
<dbReference type="eggNOG" id="COG0754">
    <property type="taxonomic scope" value="Bacteria"/>
</dbReference>
<organism evidence="7 8">
    <name type="scientific">Deinococcus maricopensis (strain DSM 21211 / LMG 22137 / NRRL B-23946 / LB-34)</name>
    <dbReference type="NCBI Taxonomy" id="709986"/>
    <lineage>
        <taxon>Bacteria</taxon>
        <taxon>Thermotogati</taxon>
        <taxon>Deinococcota</taxon>
        <taxon>Deinococci</taxon>
        <taxon>Deinococcales</taxon>
        <taxon>Deinococcaceae</taxon>
        <taxon>Deinococcus</taxon>
    </lineage>
</organism>
<dbReference type="InterPro" id="IPR005494">
    <property type="entry name" value="GSPS_pre-ATP-grasp-like_dom"/>
</dbReference>
<proteinExistence type="predicted"/>
<evidence type="ECO:0000313" key="8">
    <source>
        <dbReference type="Proteomes" id="UP000008635"/>
    </source>
</evidence>
<keyword evidence="4" id="KW-0067">ATP-binding</keyword>
<dbReference type="GO" id="GO:0005524">
    <property type="term" value="F:ATP binding"/>
    <property type="evidence" value="ECO:0007669"/>
    <property type="project" value="UniProtKB-KW"/>
</dbReference>
<dbReference type="KEGG" id="dmr:Deima_2432"/>
<dbReference type="SUPFAM" id="SSF56059">
    <property type="entry name" value="Glutathione synthetase ATP-binding domain-like"/>
    <property type="match status" value="1"/>
</dbReference>
<gene>
    <name evidence="7" type="ordered locus">Deima_2432</name>
</gene>
<keyword evidence="2" id="KW-0479">Metal-binding</keyword>
<dbReference type="Proteomes" id="UP000008635">
    <property type="component" value="Chromosome"/>
</dbReference>
<accession>E8UAI1</accession>